<dbReference type="InterPro" id="IPR011990">
    <property type="entry name" value="TPR-like_helical_dom_sf"/>
</dbReference>
<evidence type="ECO:0000313" key="1">
    <source>
        <dbReference type="EMBL" id="QGA27979.1"/>
    </source>
</evidence>
<dbReference type="AlphaFoldDB" id="A0A5Q0QFB6"/>
<sequence length="371" mass="42452">MEKAISRMFNKVRVLLAIVLIISLKGVKAQSGSEVLDPAGFVTKYNPNFKGIGPEVYNLPAPRTKEEVLVDSYKEKNSFYDSIARQLDYQNLIEEFQQTSNSSYLIQQFQPFPNSAEKWMDLINSLKRNNNTRLAAGLLNVYALEATKQNDIKKSIALLAEALGLIQNTEFKADASIVQFNLANAHLYQRSFSDADALQEQYLQKAIDSKRITDQANSLVQAGLIRAHQKEYKAAENSIIRRAIPIYNKTKDFSGKTKAWIQLAKIYQLQNKHTEAQWFLIQARDLANSKNFKMDLPEIEYMLGYSKFMQQNYRVAKLELEKAKTLADGENNKALQLAIHDKLGEIDMIMGNYESAEAHLSEYWKLRKELF</sequence>
<dbReference type="RefSeq" id="WP_153512807.1">
    <property type="nucleotide sequence ID" value="NZ_WSPZ01000008.1"/>
</dbReference>
<dbReference type="Proteomes" id="UP000326921">
    <property type="component" value="Chromosome"/>
</dbReference>
<evidence type="ECO:0000313" key="2">
    <source>
        <dbReference type="Proteomes" id="UP000326921"/>
    </source>
</evidence>
<gene>
    <name evidence="1" type="ORF">GFH32_17310</name>
</gene>
<dbReference type="KEGG" id="sphe:GFH32_17310"/>
<proteinExistence type="predicted"/>
<organism evidence="1 2">
    <name type="scientific">Sphingobacterium zhuxiongii</name>
    <dbReference type="NCBI Taxonomy" id="2662364"/>
    <lineage>
        <taxon>Bacteria</taxon>
        <taxon>Pseudomonadati</taxon>
        <taxon>Bacteroidota</taxon>
        <taxon>Sphingobacteriia</taxon>
        <taxon>Sphingobacteriales</taxon>
        <taxon>Sphingobacteriaceae</taxon>
        <taxon>Sphingobacterium</taxon>
    </lineage>
</organism>
<dbReference type="SUPFAM" id="SSF48452">
    <property type="entry name" value="TPR-like"/>
    <property type="match status" value="1"/>
</dbReference>
<protein>
    <submittedName>
        <fullName evidence="1">Tetratricopeptide repeat protein</fullName>
    </submittedName>
</protein>
<name>A0A5Q0QFB6_9SPHI</name>
<dbReference type="Gene3D" id="1.25.40.10">
    <property type="entry name" value="Tetratricopeptide repeat domain"/>
    <property type="match status" value="1"/>
</dbReference>
<accession>A0A5Q0QFB6</accession>
<reference evidence="1 2" key="1">
    <citation type="submission" date="2019-10" db="EMBL/GenBank/DDBJ databases">
        <authorList>
            <person name="Dong K."/>
        </authorList>
    </citation>
    <scope>NUCLEOTIDE SEQUENCE [LARGE SCALE GENOMIC DNA]</scope>
    <source>
        <strain evidence="2">dk4302</strain>
    </source>
</reference>
<dbReference type="EMBL" id="CP045652">
    <property type="protein sequence ID" value="QGA27979.1"/>
    <property type="molecule type" value="Genomic_DNA"/>
</dbReference>
<keyword evidence="2" id="KW-1185">Reference proteome</keyword>